<dbReference type="EMBL" id="KL662092">
    <property type="protein sequence ID" value="KFM23454.1"/>
    <property type="molecule type" value="Genomic_DNA"/>
</dbReference>
<dbReference type="AlphaFoldDB" id="A0A087SCK0"/>
<proteinExistence type="predicted"/>
<dbReference type="Proteomes" id="UP000028924">
    <property type="component" value="Unassembled WGS sequence"/>
</dbReference>
<name>A0A087SCK0_AUXPR</name>
<sequence length="54" mass="6255">MAFTSYEWHQVCECSDRRPRYRKYTDSIIGNKTGRVRGVCNHHQGGFCSTSAQE</sequence>
<protein>
    <submittedName>
        <fullName evidence="1">Uncharacterized protein</fullName>
    </submittedName>
</protein>
<evidence type="ECO:0000313" key="2">
    <source>
        <dbReference type="Proteomes" id="UP000028924"/>
    </source>
</evidence>
<dbReference type="RefSeq" id="XP_011396326.1">
    <property type="nucleotide sequence ID" value="XM_011398024.1"/>
</dbReference>
<evidence type="ECO:0000313" key="1">
    <source>
        <dbReference type="EMBL" id="KFM23454.1"/>
    </source>
</evidence>
<gene>
    <name evidence="1" type="ORF">F751_6008</name>
</gene>
<reference evidence="1 2" key="1">
    <citation type="journal article" date="2014" name="BMC Genomics">
        <title>Oil accumulation mechanisms of the oleaginous microalga Chlorella protothecoides revealed through its genome, transcriptomes, and proteomes.</title>
        <authorList>
            <person name="Gao C."/>
            <person name="Wang Y."/>
            <person name="Shen Y."/>
            <person name="Yan D."/>
            <person name="He X."/>
            <person name="Dai J."/>
            <person name="Wu Q."/>
        </authorList>
    </citation>
    <scope>NUCLEOTIDE SEQUENCE [LARGE SCALE GENOMIC DNA]</scope>
    <source>
        <strain evidence="1 2">0710</strain>
    </source>
</reference>
<dbReference type="KEGG" id="apro:F751_6008"/>
<keyword evidence="2" id="KW-1185">Reference proteome</keyword>
<accession>A0A087SCK0</accession>
<organism evidence="1 2">
    <name type="scientific">Auxenochlorella protothecoides</name>
    <name type="common">Green microalga</name>
    <name type="synonym">Chlorella protothecoides</name>
    <dbReference type="NCBI Taxonomy" id="3075"/>
    <lineage>
        <taxon>Eukaryota</taxon>
        <taxon>Viridiplantae</taxon>
        <taxon>Chlorophyta</taxon>
        <taxon>core chlorophytes</taxon>
        <taxon>Trebouxiophyceae</taxon>
        <taxon>Chlorellales</taxon>
        <taxon>Chlorellaceae</taxon>
        <taxon>Auxenochlorella</taxon>
    </lineage>
</organism>
<dbReference type="GeneID" id="23617399"/>